<accession>A0A815NF71</accession>
<dbReference type="Gene3D" id="1.10.4080.10">
    <property type="entry name" value="ADP-ribosylation/Crystallin J1"/>
    <property type="match status" value="1"/>
</dbReference>
<gene>
    <name evidence="1" type="ORF">BJG266_LOCUS19554</name>
    <name evidence="2" type="ORF">QVE165_LOCUS37881</name>
    <name evidence="3" type="ORF">QVE165_LOCUS39378</name>
</gene>
<comment type="caution">
    <text evidence="3">The sequence shown here is derived from an EMBL/GenBank/DDBJ whole genome shotgun (WGS) entry which is preliminary data.</text>
</comment>
<dbReference type="OrthoDB" id="10035296at2759"/>
<protein>
    <submittedName>
        <fullName evidence="3">Uncharacterized protein</fullName>
    </submittedName>
</protein>
<sequence>MSSKYEEKDWMIELGVRPNKMSPMDPPSINNNNNEDYTRLLLSMYAMTLGENLLSHNIDPYIIEHIEMEKEFMEQDDLALVWSDDISLTLCFLVSLAHHGDYCQDHLLKRYFQWWMNGYMCPAGHCFTPRGHLKKSIQLFRETQAAQTSGISVDMDRKTSKLIATPSLLLRLSPIGYFYCKHSYSKRNEIAKDLVERMFGKKTSTDIFTEYIELLVNSLNGLSKENILKKINMKLNSNDLINKTFFDLIDLLSNDNNNIEQGIKYALEKIYSSNKECKYLNPFDSNETILLTLYLQISSAIYNTIPENLFQQIYAKETIESLAKWIIYERNQNLHSI</sequence>
<evidence type="ECO:0000313" key="1">
    <source>
        <dbReference type="EMBL" id="CAF1068160.1"/>
    </source>
</evidence>
<dbReference type="EMBL" id="CAJNOM010000399">
    <property type="protein sequence ID" value="CAF1416034.1"/>
    <property type="molecule type" value="Genomic_DNA"/>
</dbReference>
<dbReference type="Pfam" id="PF03747">
    <property type="entry name" value="ADP_ribosyl_GH"/>
    <property type="match status" value="1"/>
</dbReference>
<dbReference type="SUPFAM" id="SSF101478">
    <property type="entry name" value="ADP-ribosylglycohydrolase"/>
    <property type="match status" value="1"/>
</dbReference>
<dbReference type="Proteomes" id="UP000663832">
    <property type="component" value="Unassembled WGS sequence"/>
</dbReference>
<organism evidence="3 4">
    <name type="scientific">Adineta steineri</name>
    <dbReference type="NCBI Taxonomy" id="433720"/>
    <lineage>
        <taxon>Eukaryota</taxon>
        <taxon>Metazoa</taxon>
        <taxon>Spiralia</taxon>
        <taxon>Gnathifera</taxon>
        <taxon>Rotifera</taxon>
        <taxon>Eurotatoria</taxon>
        <taxon>Bdelloidea</taxon>
        <taxon>Adinetida</taxon>
        <taxon>Adinetidae</taxon>
        <taxon>Adineta</taxon>
    </lineage>
</organism>
<dbReference type="InterPro" id="IPR036705">
    <property type="entry name" value="Ribosyl_crysJ1_sf"/>
</dbReference>
<keyword evidence="4" id="KW-1185">Reference proteome</keyword>
<name>A0A815NF71_9BILA</name>
<evidence type="ECO:0000313" key="3">
    <source>
        <dbReference type="EMBL" id="CAF1437443.1"/>
    </source>
</evidence>
<evidence type="ECO:0000313" key="4">
    <source>
        <dbReference type="Proteomes" id="UP000663832"/>
    </source>
</evidence>
<reference evidence="3" key="1">
    <citation type="submission" date="2021-02" db="EMBL/GenBank/DDBJ databases">
        <authorList>
            <person name="Nowell W R."/>
        </authorList>
    </citation>
    <scope>NUCLEOTIDE SEQUENCE</scope>
</reference>
<dbReference type="EMBL" id="CAJNOM010000436">
    <property type="protein sequence ID" value="CAF1437443.1"/>
    <property type="molecule type" value="Genomic_DNA"/>
</dbReference>
<evidence type="ECO:0000313" key="2">
    <source>
        <dbReference type="EMBL" id="CAF1416034.1"/>
    </source>
</evidence>
<proteinExistence type="predicted"/>
<dbReference type="InterPro" id="IPR005502">
    <property type="entry name" value="Ribosyl_crysJ1"/>
</dbReference>
<dbReference type="Proteomes" id="UP000663877">
    <property type="component" value="Unassembled WGS sequence"/>
</dbReference>
<dbReference type="AlphaFoldDB" id="A0A815NF71"/>
<dbReference type="EMBL" id="CAJNOI010000105">
    <property type="protein sequence ID" value="CAF1068160.1"/>
    <property type="molecule type" value="Genomic_DNA"/>
</dbReference>